<dbReference type="Gene3D" id="3.40.50.10490">
    <property type="entry name" value="Glucose-6-phosphate isomerase like protein, domain 1"/>
    <property type="match status" value="1"/>
</dbReference>
<reference evidence="6 7" key="1">
    <citation type="submission" date="2023-08" db="EMBL/GenBank/DDBJ databases">
        <title>Phytohabitans sansha sp. nov., isolated from marine sediment.</title>
        <authorList>
            <person name="Zhao Y."/>
            <person name="Yi K."/>
        </authorList>
    </citation>
    <scope>NUCLEOTIDE SEQUENCE [LARGE SCALE GENOMIC DNA]</scope>
    <source>
        <strain evidence="6 7">ZYX-F-186</strain>
    </source>
</reference>
<evidence type="ECO:0000256" key="1">
    <source>
        <dbReference type="ARBA" id="ARBA00023015"/>
    </source>
</evidence>
<dbReference type="SUPFAM" id="SSF53697">
    <property type="entry name" value="SIS domain"/>
    <property type="match status" value="1"/>
</dbReference>
<dbReference type="EMBL" id="JAVHUY010000033">
    <property type="protein sequence ID" value="MDQ7908758.1"/>
    <property type="molecule type" value="Genomic_DNA"/>
</dbReference>
<name>A0ABU0ZNZ9_9ACTN</name>
<feature type="domain" description="HTH rpiR-type" evidence="4">
    <location>
        <begin position="12"/>
        <end position="88"/>
    </location>
</feature>
<dbReference type="PROSITE" id="PS51071">
    <property type="entry name" value="HTH_RPIR"/>
    <property type="match status" value="1"/>
</dbReference>
<evidence type="ECO:0000313" key="6">
    <source>
        <dbReference type="EMBL" id="MDQ7908758.1"/>
    </source>
</evidence>
<accession>A0ABU0ZNZ9</accession>
<sequence length="290" mass="29979">MSQPQTDVPVAGRVVSAIIVAMPTLVPSDARVAQAILDNPERVLSCSASELAEIARTAPSTVVHASKALGFQGFQDLKLTLAKDLGGAQGVHHGALSESPNDEEILTKILSTSAQTIMASLQTIDRTAFSAAVRALRQAKRILVLGSGTSRAPADDISYRLTMLGLDAIAPADGMAQHNAARRLGPADAVLAVSQTGSSRGTIEGVRLARMGGAAVVALTSHLRSALTERADVTLVAGAPEAGFRLEAATSRLAHLALADALYVALAYANPKLASETLDRAAEVTVLHSI</sequence>
<evidence type="ECO:0000259" key="4">
    <source>
        <dbReference type="PROSITE" id="PS51071"/>
    </source>
</evidence>
<evidence type="ECO:0000256" key="2">
    <source>
        <dbReference type="ARBA" id="ARBA00023125"/>
    </source>
</evidence>
<keyword evidence="1" id="KW-0805">Transcription regulation</keyword>
<dbReference type="Pfam" id="PF01418">
    <property type="entry name" value="HTH_6"/>
    <property type="match status" value="1"/>
</dbReference>
<evidence type="ECO:0000256" key="3">
    <source>
        <dbReference type="ARBA" id="ARBA00023163"/>
    </source>
</evidence>
<keyword evidence="7" id="KW-1185">Reference proteome</keyword>
<dbReference type="InterPro" id="IPR046348">
    <property type="entry name" value="SIS_dom_sf"/>
</dbReference>
<dbReference type="InterPro" id="IPR001347">
    <property type="entry name" value="SIS_dom"/>
</dbReference>
<dbReference type="PANTHER" id="PTHR30514:SF1">
    <property type="entry name" value="HTH-TYPE TRANSCRIPTIONAL REGULATOR HEXR-RELATED"/>
    <property type="match status" value="1"/>
</dbReference>
<proteinExistence type="predicted"/>
<keyword evidence="2" id="KW-0238">DNA-binding</keyword>
<dbReference type="InterPro" id="IPR000281">
    <property type="entry name" value="HTH_RpiR"/>
</dbReference>
<dbReference type="Gene3D" id="1.10.10.10">
    <property type="entry name" value="Winged helix-like DNA-binding domain superfamily/Winged helix DNA-binding domain"/>
    <property type="match status" value="1"/>
</dbReference>
<evidence type="ECO:0000313" key="7">
    <source>
        <dbReference type="Proteomes" id="UP001230908"/>
    </source>
</evidence>
<dbReference type="SUPFAM" id="SSF46689">
    <property type="entry name" value="Homeodomain-like"/>
    <property type="match status" value="1"/>
</dbReference>
<protein>
    <submittedName>
        <fullName evidence="6">MurR/RpiR family transcriptional regulator</fullName>
    </submittedName>
</protein>
<dbReference type="InterPro" id="IPR009057">
    <property type="entry name" value="Homeodomain-like_sf"/>
</dbReference>
<dbReference type="InterPro" id="IPR035472">
    <property type="entry name" value="RpiR-like_SIS"/>
</dbReference>
<feature type="domain" description="SIS" evidence="5">
    <location>
        <begin position="132"/>
        <end position="272"/>
    </location>
</feature>
<dbReference type="CDD" id="cd05013">
    <property type="entry name" value="SIS_RpiR"/>
    <property type="match status" value="1"/>
</dbReference>
<dbReference type="InterPro" id="IPR036388">
    <property type="entry name" value="WH-like_DNA-bd_sf"/>
</dbReference>
<dbReference type="PROSITE" id="PS51464">
    <property type="entry name" value="SIS"/>
    <property type="match status" value="1"/>
</dbReference>
<dbReference type="RefSeq" id="WP_308716025.1">
    <property type="nucleotide sequence ID" value="NZ_JAVHUY010000033.1"/>
</dbReference>
<evidence type="ECO:0000259" key="5">
    <source>
        <dbReference type="PROSITE" id="PS51464"/>
    </source>
</evidence>
<dbReference type="Pfam" id="PF01380">
    <property type="entry name" value="SIS"/>
    <property type="match status" value="1"/>
</dbReference>
<organism evidence="6 7">
    <name type="scientific">Phytohabitans maris</name>
    <dbReference type="NCBI Taxonomy" id="3071409"/>
    <lineage>
        <taxon>Bacteria</taxon>
        <taxon>Bacillati</taxon>
        <taxon>Actinomycetota</taxon>
        <taxon>Actinomycetes</taxon>
        <taxon>Micromonosporales</taxon>
        <taxon>Micromonosporaceae</taxon>
    </lineage>
</organism>
<dbReference type="Proteomes" id="UP001230908">
    <property type="component" value="Unassembled WGS sequence"/>
</dbReference>
<comment type="caution">
    <text evidence="6">The sequence shown here is derived from an EMBL/GenBank/DDBJ whole genome shotgun (WGS) entry which is preliminary data.</text>
</comment>
<dbReference type="PANTHER" id="PTHR30514">
    <property type="entry name" value="GLUCOKINASE"/>
    <property type="match status" value="1"/>
</dbReference>
<gene>
    <name evidence="6" type="ORF">RB614_29925</name>
</gene>
<dbReference type="InterPro" id="IPR047640">
    <property type="entry name" value="RpiR-like"/>
</dbReference>
<keyword evidence="3" id="KW-0804">Transcription</keyword>